<gene>
    <name evidence="1" type="ORF">SAMN02745132_03030</name>
</gene>
<protein>
    <submittedName>
        <fullName evidence="1">Uncharacterized protein</fullName>
    </submittedName>
</protein>
<dbReference type="RefSeq" id="WP_244556616.1">
    <property type="nucleotide sequence ID" value="NZ_FUXU01000042.1"/>
</dbReference>
<sequence length="113" mass="12961">MDLPRNSVWAIKNSSLIDDGQYRLLDIMEDVESVILYPLLNTSTSVRPAAVSLEGFLELVLRCKAKKSKYELPAYLLADEESIPEDHIVRRDKNYNLIKGMVRPRFSRHSIAI</sequence>
<organism evidence="1 2">
    <name type="scientific">Enterovibrio nigricans DSM 22720</name>
    <dbReference type="NCBI Taxonomy" id="1121868"/>
    <lineage>
        <taxon>Bacteria</taxon>
        <taxon>Pseudomonadati</taxon>
        <taxon>Pseudomonadota</taxon>
        <taxon>Gammaproteobacteria</taxon>
        <taxon>Vibrionales</taxon>
        <taxon>Vibrionaceae</taxon>
        <taxon>Enterovibrio</taxon>
    </lineage>
</organism>
<dbReference type="Proteomes" id="UP000190162">
    <property type="component" value="Unassembled WGS sequence"/>
</dbReference>
<evidence type="ECO:0000313" key="2">
    <source>
        <dbReference type="Proteomes" id="UP000190162"/>
    </source>
</evidence>
<dbReference type="EMBL" id="FUXU01000042">
    <property type="protein sequence ID" value="SKA58729.1"/>
    <property type="molecule type" value="Genomic_DNA"/>
</dbReference>
<accession>A0A1T4V1B1</accession>
<name>A0A1T4V1B1_9GAMM</name>
<reference evidence="2" key="1">
    <citation type="submission" date="2017-02" db="EMBL/GenBank/DDBJ databases">
        <authorList>
            <person name="Varghese N."/>
            <person name="Submissions S."/>
        </authorList>
    </citation>
    <scope>NUCLEOTIDE SEQUENCE [LARGE SCALE GENOMIC DNA]</scope>
    <source>
        <strain evidence="2">DSM 22720</strain>
    </source>
</reference>
<dbReference type="AlphaFoldDB" id="A0A1T4V1B1"/>
<keyword evidence="2" id="KW-1185">Reference proteome</keyword>
<proteinExistence type="predicted"/>
<evidence type="ECO:0000313" key="1">
    <source>
        <dbReference type="EMBL" id="SKA58729.1"/>
    </source>
</evidence>